<dbReference type="SUPFAM" id="SSF53474">
    <property type="entry name" value="alpha/beta-Hydrolases"/>
    <property type="match status" value="1"/>
</dbReference>
<dbReference type="GO" id="GO:0008236">
    <property type="term" value="F:serine-type peptidase activity"/>
    <property type="evidence" value="ECO:0007669"/>
    <property type="project" value="InterPro"/>
</dbReference>
<evidence type="ECO:0000313" key="4">
    <source>
        <dbReference type="EMBL" id="MBR8536960.1"/>
    </source>
</evidence>
<dbReference type="Gene3D" id="3.40.50.1820">
    <property type="entry name" value="alpha/beta hydrolase"/>
    <property type="match status" value="1"/>
</dbReference>
<evidence type="ECO:0000313" key="5">
    <source>
        <dbReference type="Proteomes" id="UP000679220"/>
    </source>
</evidence>
<feature type="domain" description="Dipeptidylpeptidase IV N-terminal" evidence="3">
    <location>
        <begin position="125"/>
        <end position="460"/>
    </location>
</feature>
<feature type="signal peptide" evidence="1">
    <location>
        <begin position="1"/>
        <end position="17"/>
    </location>
</feature>
<dbReference type="InterPro" id="IPR002469">
    <property type="entry name" value="Peptidase_S9B_N"/>
</dbReference>
<sequence>MKKILFLLCVACNLASAIGQVSIDTTDYQRAEAFISSNITKKYYRSWVNPQWVKDAQFFWYSINTKNGTEYIKCQMKNGSKSALFDQQKLAKLLATELDKTVEPYKLPIASIKVDKTGNTLTFKVETQKYSYQIKQNTLQKIDSKKTLQLASTSPDKAKTAVVHDYNIWLKTGNDSVQVTQDGSRAYGYGVSPSWYSTKNIELESDHPLELNISWSPDSKYIIAGKYDRREARNLYLYKVLPDEGHRAEVREYERPIAGDSIVPTVEYILIDVEKNSYQLIDIPAKATFLAYGFNWTKDGSRAYQVSFVRGYQSVDIYEVTAASSQVRTVFTESAATYVDPNTNDLRVLDASNELLWLSERDGWQHIYRINQQTGQVINQVTKGTYVVRGIEHIDEKSQRIYFTAGGIEPDIDPYYPLLYSIRFDGTGLTQLTHEAAHHSVFFSTKGDYFVDNYSTVEEPNIAVLRRSKDGRVMAQLEQGDISEIIAMGWQKPEPFKVKGRDGKTDIYGVLFKPNNFNPNQKYPLIEGTYSGPQTIRAPKTFYRGLSNDDTPMTQLGFVMVNIDGMGSAFRSKAFHDVSYKNLGDIGGPDKMIAIKTLAGQYPWIDSTRVGIFGHSAGGYDAARALLAYPEFYKVGVATAGNHDHRSAKAWWPELYMGYPAGKNYDEQSNYTHAKKLQGNLLLVHGDQDQNVNPTASMRLAAELIKANKDFELLLIPNKDHSQVYYDKYLIRKRWDFFVKHLHGIQPPKNYQIK</sequence>
<organism evidence="4 5">
    <name type="scientific">Carboxylicivirga sediminis</name>
    <dbReference type="NCBI Taxonomy" id="2006564"/>
    <lineage>
        <taxon>Bacteria</taxon>
        <taxon>Pseudomonadati</taxon>
        <taxon>Bacteroidota</taxon>
        <taxon>Bacteroidia</taxon>
        <taxon>Marinilabiliales</taxon>
        <taxon>Marinilabiliaceae</taxon>
        <taxon>Carboxylicivirga</taxon>
    </lineage>
</organism>
<dbReference type="RefSeq" id="WP_212191987.1">
    <property type="nucleotide sequence ID" value="NZ_JAGTAR010000025.1"/>
</dbReference>
<dbReference type="InterPro" id="IPR029058">
    <property type="entry name" value="AB_hydrolase_fold"/>
</dbReference>
<gene>
    <name evidence="4" type="ORF">KDU71_15410</name>
</gene>
<dbReference type="SUPFAM" id="SSF82171">
    <property type="entry name" value="DPP6 N-terminal domain-like"/>
    <property type="match status" value="1"/>
</dbReference>
<evidence type="ECO:0000259" key="2">
    <source>
        <dbReference type="Pfam" id="PF00326"/>
    </source>
</evidence>
<dbReference type="EMBL" id="JAGTAR010000025">
    <property type="protein sequence ID" value="MBR8536960.1"/>
    <property type="molecule type" value="Genomic_DNA"/>
</dbReference>
<reference evidence="4" key="2">
    <citation type="submission" date="2021-04" db="EMBL/GenBank/DDBJ databases">
        <authorList>
            <person name="Zhang T."/>
            <person name="Zhang Y."/>
            <person name="Lu D."/>
            <person name="Zuo D."/>
            <person name="Du Z."/>
        </authorList>
    </citation>
    <scope>NUCLEOTIDE SEQUENCE</scope>
    <source>
        <strain evidence="4">JR1</strain>
    </source>
</reference>
<name>A0A941F815_9BACT</name>
<dbReference type="Proteomes" id="UP000679220">
    <property type="component" value="Unassembled WGS sequence"/>
</dbReference>
<dbReference type="InterPro" id="IPR001375">
    <property type="entry name" value="Peptidase_S9_cat"/>
</dbReference>
<evidence type="ECO:0000259" key="3">
    <source>
        <dbReference type="Pfam" id="PF00930"/>
    </source>
</evidence>
<dbReference type="Pfam" id="PF00930">
    <property type="entry name" value="DPPIV_N"/>
    <property type="match status" value="1"/>
</dbReference>
<evidence type="ECO:0000256" key="1">
    <source>
        <dbReference type="SAM" id="SignalP"/>
    </source>
</evidence>
<proteinExistence type="predicted"/>
<keyword evidence="1" id="KW-0732">Signal</keyword>
<feature type="chain" id="PRO_5037300098" evidence="1">
    <location>
        <begin position="18"/>
        <end position="754"/>
    </location>
</feature>
<feature type="domain" description="Peptidase S9 prolyl oligopeptidase catalytic" evidence="2">
    <location>
        <begin position="552"/>
        <end position="743"/>
    </location>
</feature>
<comment type="caution">
    <text evidence="4">The sequence shown here is derived from an EMBL/GenBank/DDBJ whole genome shotgun (WGS) entry which is preliminary data.</text>
</comment>
<keyword evidence="5" id="KW-1185">Reference proteome</keyword>
<dbReference type="InterPro" id="IPR050278">
    <property type="entry name" value="Serine_Prot_S9B/DPPIV"/>
</dbReference>
<dbReference type="Gene3D" id="2.140.10.30">
    <property type="entry name" value="Dipeptidylpeptidase IV, N-terminal domain"/>
    <property type="match status" value="1"/>
</dbReference>
<dbReference type="PANTHER" id="PTHR11731">
    <property type="entry name" value="PROTEASE FAMILY S9B,C DIPEPTIDYL-PEPTIDASE IV-RELATED"/>
    <property type="match status" value="1"/>
</dbReference>
<dbReference type="AlphaFoldDB" id="A0A941F815"/>
<protein>
    <submittedName>
        <fullName evidence="4">DPP IV N-terminal domain-containing protein</fullName>
    </submittedName>
</protein>
<dbReference type="GO" id="GO:0006508">
    <property type="term" value="P:proteolysis"/>
    <property type="evidence" value="ECO:0007669"/>
    <property type="project" value="InterPro"/>
</dbReference>
<dbReference type="PANTHER" id="PTHR11731:SF118">
    <property type="entry name" value="BLR1971 PROTEIN"/>
    <property type="match status" value="1"/>
</dbReference>
<dbReference type="Pfam" id="PF00326">
    <property type="entry name" value="Peptidase_S9"/>
    <property type="match status" value="1"/>
</dbReference>
<accession>A0A941F815</accession>
<reference evidence="4" key="1">
    <citation type="journal article" date="2018" name="Int. J. Syst. Evol. Microbiol.">
        <title>Carboxylicivirga sediminis sp. nov., isolated from coastal sediment.</title>
        <authorList>
            <person name="Wang F.Q."/>
            <person name="Ren L.H."/>
            <person name="Zou R.J."/>
            <person name="Sun Y.Z."/>
            <person name="Liu X.J."/>
            <person name="Jiang F."/>
            <person name="Liu L.J."/>
        </authorList>
    </citation>
    <scope>NUCLEOTIDE SEQUENCE</scope>
    <source>
        <strain evidence="4">JR1</strain>
    </source>
</reference>